<dbReference type="RefSeq" id="WP_089374907.1">
    <property type="nucleotide sequence ID" value="NZ_FZOA01000003.1"/>
</dbReference>
<evidence type="ECO:0000313" key="1">
    <source>
        <dbReference type="EMBL" id="SNR73391.1"/>
    </source>
</evidence>
<gene>
    <name evidence="1" type="ORF">SAMN05192560_0755</name>
</gene>
<name>A0A238YRS7_9PROT</name>
<proteinExistence type="predicted"/>
<dbReference type="Pfam" id="PF10987">
    <property type="entry name" value="DUF2806"/>
    <property type="match status" value="1"/>
</dbReference>
<dbReference type="Proteomes" id="UP000198305">
    <property type="component" value="Unassembled WGS sequence"/>
</dbReference>
<evidence type="ECO:0000313" key="2">
    <source>
        <dbReference type="Proteomes" id="UP000198305"/>
    </source>
</evidence>
<dbReference type="InterPro" id="IPR021254">
    <property type="entry name" value="DUF2806"/>
</dbReference>
<sequence>MKAPGEELIIRMWDTITRDCIGGLLKPWQTRRMGKANTDVLIDEKRELAQLEKDLKTIQSPCLLTDSSGSDVQQEKIEPTLDLVKFEQMSNNLALQRNLKEEINISKAILIAEEKLSQSTSEANDKEVESDWMYSWREKTKGISSEEMQRLWGNVLAGEIVRPGTYSLRTLELLKNISKDEAEVIVQMAPFVFDNSILQGCDDTLKEFGLDTDKLLLLQEIGVLVGVDSIGLTINYGSRDENKFVNGMKFGNKFIVVRDSDPKKTLTLSVISLTRQGIEIMSLCEFEENVKAMDDLARRVKEKGFQVYIAEKVTHPNGRVTLKNETPYVFSN</sequence>
<keyword evidence="2" id="KW-1185">Reference proteome</keyword>
<evidence type="ECO:0008006" key="3">
    <source>
        <dbReference type="Google" id="ProtNLM"/>
    </source>
</evidence>
<organism evidence="1 2">
    <name type="scientific">Methylobacillus rhizosphaerae</name>
    <dbReference type="NCBI Taxonomy" id="551994"/>
    <lineage>
        <taxon>Bacteria</taxon>
        <taxon>Pseudomonadati</taxon>
        <taxon>Pseudomonadota</taxon>
        <taxon>Betaproteobacteria</taxon>
        <taxon>Nitrosomonadales</taxon>
        <taxon>Methylophilaceae</taxon>
        <taxon>Methylobacillus</taxon>
    </lineage>
</organism>
<dbReference type="OrthoDB" id="886161at2"/>
<dbReference type="AlphaFoldDB" id="A0A238YRS7"/>
<accession>A0A238YRS7</accession>
<protein>
    <recommendedName>
        <fullName evidence="3">TIGR03899 family protein</fullName>
    </recommendedName>
</protein>
<reference evidence="2" key="1">
    <citation type="submission" date="2017-06" db="EMBL/GenBank/DDBJ databases">
        <authorList>
            <person name="Varghese N."/>
            <person name="Submissions S."/>
        </authorList>
    </citation>
    <scope>NUCLEOTIDE SEQUENCE [LARGE SCALE GENOMIC DNA]</scope>
    <source>
        <strain evidence="2">Ca-68</strain>
    </source>
</reference>
<dbReference type="EMBL" id="FZOA01000003">
    <property type="protein sequence ID" value="SNR73391.1"/>
    <property type="molecule type" value="Genomic_DNA"/>
</dbReference>